<evidence type="ECO:0000313" key="2">
    <source>
        <dbReference type="Proteomes" id="UP000034854"/>
    </source>
</evidence>
<gene>
    <name evidence="1" type="ORF">UU34_C0008G0027</name>
</gene>
<name>A0A0G0UDH7_9BACT</name>
<proteinExistence type="predicted"/>
<dbReference type="EMBL" id="LCAG01000008">
    <property type="protein sequence ID" value="KKR87003.1"/>
    <property type="molecule type" value="Genomic_DNA"/>
</dbReference>
<dbReference type="Proteomes" id="UP000034854">
    <property type="component" value="Unassembled WGS sequence"/>
</dbReference>
<sequence>MSEPTKDLDVALKPEQNFIQKREKEQFRLESLAGKDKTIISVGESGYIVHDDRSNIVAEAPWVILDLDDTALRYTESKEACQNSLREIGIPQDVIDCCDKLSRISSKGRLVYQPELEKRLLSHALQELSKVVSLDRIMRGLNDLCSKLTSGGFEGVSVDQKIDEIYAATRYKPDFYPDTRESLKRLRNSLGKPVNIAILTFGDPTFQLKKSVPLLDAGLVDEVWLTDEPKAKFLEQVINQKPHKNFKLQYEYPETQPKGAGIDFEQWQTMVMIFDDNPIEVEEINKRFSNSNVLVEAVCVRRPGVSRKSKPLFEGTQIHLSNTYADTEIVNKELRSLTSRQLENFLLKAVREQGPAIFDQQDFQEVIAGIAYFRDLNPEQVETDLKRQSGYLVTIKSGRVGAEIYHGKE</sequence>
<organism evidence="1 2">
    <name type="scientific">Candidatus Curtissbacteria bacterium GW2011_GWA1_41_11</name>
    <dbReference type="NCBI Taxonomy" id="1618409"/>
    <lineage>
        <taxon>Bacteria</taxon>
        <taxon>Candidatus Curtissiibacteriota</taxon>
    </lineage>
</organism>
<evidence type="ECO:0000313" key="1">
    <source>
        <dbReference type="EMBL" id="KKR87003.1"/>
    </source>
</evidence>
<reference evidence="1 2" key="1">
    <citation type="journal article" date="2015" name="Nature">
        <title>rRNA introns, odd ribosomes, and small enigmatic genomes across a large radiation of phyla.</title>
        <authorList>
            <person name="Brown C.T."/>
            <person name="Hug L.A."/>
            <person name="Thomas B.C."/>
            <person name="Sharon I."/>
            <person name="Castelle C.J."/>
            <person name="Singh A."/>
            <person name="Wilkins M.J."/>
            <person name="Williams K.H."/>
            <person name="Banfield J.F."/>
        </authorList>
    </citation>
    <scope>NUCLEOTIDE SEQUENCE [LARGE SCALE GENOMIC DNA]</scope>
</reference>
<dbReference type="InterPro" id="IPR023214">
    <property type="entry name" value="HAD_sf"/>
</dbReference>
<accession>A0A0G0UDH7</accession>
<comment type="caution">
    <text evidence="1">The sequence shown here is derived from an EMBL/GenBank/DDBJ whole genome shotgun (WGS) entry which is preliminary data.</text>
</comment>
<dbReference type="AlphaFoldDB" id="A0A0G0UDH7"/>
<dbReference type="Gene3D" id="3.40.50.1000">
    <property type="entry name" value="HAD superfamily/HAD-like"/>
    <property type="match status" value="1"/>
</dbReference>
<protein>
    <submittedName>
        <fullName evidence="1">Uncharacterized protein</fullName>
    </submittedName>
</protein>